<keyword evidence="7 9" id="KW-0482">Metalloprotease</keyword>
<dbReference type="PIRSF" id="PIRSF026671">
    <property type="entry name" value="AA_dipeptidase"/>
    <property type="match status" value="1"/>
</dbReference>
<dbReference type="InterPro" id="IPR009045">
    <property type="entry name" value="Zn_M74/Hedgehog-like"/>
</dbReference>
<evidence type="ECO:0000256" key="1">
    <source>
        <dbReference type="ARBA" id="ARBA00001362"/>
    </source>
</evidence>
<dbReference type="InterPro" id="IPR000755">
    <property type="entry name" value="A_A_dipeptidase"/>
</dbReference>
<keyword evidence="8 10" id="KW-0961">Cell wall biogenesis/degradation</keyword>
<organism evidence="11 12">
    <name type="scientific">Aquirufa avitistagni</name>
    <dbReference type="NCBI Taxonomy" id="3104728"/>
    <lineage>
        <taxon>Bacteria</taxon>
        <taxon>Pseudomonadati</taxon>
        <taxon>Bacteroidota</taxon>
        <taxon>Cytophagia</taxon>
        <taxon>Cytophagales</taxon>
        <taxon>Flectobacillaceae</taxon>
        <taxon>Aquirufa</taxon>
    </lineage>
</organism>
<accession>A0ABW6DEB9</accession>
<dbReference type="EC" id="3.4.13.22" evidence="9 10"/>
<evidence type="ECO:0000256" key="6">
    <source>
        <dbReference type="ARBA" id="ARBA00022997"/>
    </source>
</evidence>
<evidence type="ECO:0000256" key="2">
    <source>
        <dbReference type="ARBA" id="ARBA00022670"/>
    </source>
</evidence>
<dbReference type="CDD" id="cd14840">
    <property type="entry name" value="D-Ala-D-Ala_dipeptidase_Aad"/>
    <property type="match status" value="1"/>
</dbReference>
<gene>
    <name evidence="11" type="ORF">U0R10_07400</name>
</gene>
<feature type="binding site" evidence="9">
    <location>
        <position position="131"/>
    </location>
    <ligand>
        <name>Zn(2+)</name>
        <dbReference type="ChEBI" id="CHEBI:29105"/>
        <note>catalytic</note>
    </ligand>
</feature>
<name>A0ABW6DEB9_9BACT</name>
<comment type="function">
    <text evidence="9 10">Catalyzes hydrolysis of the D-alanyl-D-alanine dipeptide.</text>
</comment>
<evidence type="ECO:0000313" key="12">
    <source>
        <dbReference type="Proteomes" id="UP001598138"/>
    </source>
</evidence>
<dbReference type="RefSeq" id="WP_377983322.1">
    <property type="nucleotide sequence ID" value="NZ_JBBKXZ010000002.1"/>
</dbReference>
<feature type="site" description="Transition state stabilizer" evidence="9">
    <location>
        <position position="98"/>
    </location>
</feature>
<dbReference type="PANTHER" id="PTHR43126">
    <property type="entry name" value="D-ALANYL-D-ALANINE DIPEPTIDASE"/>
    <property type="match status" value="1"/>
</dbReference>
<feature type="binding site" evidence="9">
    <location>
        <position position="205"/>
    </location>
    <ligand>
        <name>Zn(2+)</name>
        <dbReference type="ChEBI" id="CHEBI:29105"/>
        <note>catalytic</note>
    </ligand>
</feature>
<evidence type="ECO:0000313" key="11">
    <source>
        <dbReference type="EMBL" id="MFD3394440.1"/>
    </source>
</evidence>
<keyword evidence="5 9" id="KW-0862">Zinc</keyword>
<feature type="active site" description="Proton donor/acceptor" evidence="9">
    <location>
        <position position="202"/>
    </location>
</feature>
<protein>
    <recommendedName>
        <fullName evidence="9 10">D-alanyl-D-alanine dipeptidase</fullName>
        <shortName evidence="9 10">D-Ala-D-Ala dipeptidase</shortName>
        <ecNumber evidence="9 10">3.4.13.22</ecNumber>
    </recommendedName>
</protein>
<evidence type="ECO:0000256" key="5">
    <source>
        <dbReference type="ARBA" id="ARBA00022833"/>
    </source>
</evidence>
<comment type="catalytic activity">
    <reaction evidence="1 9 10">
        <text>D-alanyl-D-alanine + H2O = 2 D-alanine</text>
        <dbReference type="Rhea" id="RHEA:20661"/>
        <dbReference type="ChEBI" id="CHEBI:15377"/>
        <dbReference type="ChEBI" id="CHEBI:57416"/>
        <dbReference type="ChEBI" id="CHEBI:57822"/>
        <dbReference type="EC" id="3.4.13.22"/>
    </reaction>
</comment>
<evidence type="ECO:0000256" key="10">
    <source>
        <dbReference type="PIRNR" id="PIRNR026671"/>
    </source>
</evidence>
<dbReference type="EMBL" id="JBBKXZ010000002">
    <property type="protein sequence ID" value="MFD3394440.1"/>
    <property type="molecule type" value="Genomic_DNA"/>
</dbReference>
<proteinExistence type="inferred from homology"/>
<comment type="caution">
    <text evidence="11">The sequence shown here is derived from an EMBL/GenBank/DDBJ whole genome shotgun (WGS) entry which is preliminary data.</text>
</comment>
<evidence type="ECO:0000256" key="7">
    <source>
        <dbReference type="ARBA" id="ARBA00023049"/>
    </source>
</evidence>
<dbReference type="Gene3D" id="3.30.1380.10">
    <property type="match status" value="1"/>
</dbReference>
<evidence type="ECO:0000256" key="8">
    <source>
        <dbReference type="ARBA" id="ARBA00023316"/>
    </source>
</evidence>
<dbReference type="SUPFAM" id="SSF55166">
    <property type="entry name" value="Hedgehog/DD-peptidase"/>
    <property type="match status" value="1"/>
</dbReference>
<keyword evidence="12" id="KW-1185">Reference proteome</keyword>
<dbReference type="PANTHER" id="PTHR43126:SF2">
    <property type="entry name" value="D-ALANYL-D-ALANINE DIPEPTIDASE"/>
    <property type="match status" value="1"/>
</dbReference>
<keyword evidence="4 9" id="KW-0378">Hydrolase</keyword>
<dbReference type="Proteomes" id="UP001598138">
    <property type="component" value="Unassembled WGS sequence"/>
</dbReference>
<keyword evidence="6 9" id="KW-0224">Dipeptidase</keyword>
<dbReference type="HAMAP" id="MF_01924">
    <property type="entry name" value="A_A_dipeptidase"/>
    <property type="match status" value="1"/>
</dbReference>
<sequence>MRLFWVLCLLSVRVFGQIPCSFEQEMQKQGLLEVRAHIPEVLVELKYATTDNFMGKDVYGCLKHAFLQPEVVEKLKRAQAHLAKAHPGFRLLIYDAARPLSKQWELWNTLTKYPPSERQKYVADPREHSIHNYGSAIDLTVADASGKPLDMGTPYDFFGELAYPSREKELLASGKLSQKAYQNRLILRDAMVSAGFMRIEFEWWHFNAFSRSEAKRRYQVVR</sequence>
<feature type="binding site" evidence="9">
    <location>
        <position position="138"/>
    </location>
    <ligand>
        <name>Zn(2+)</name>
        <dbReference type="ChEBI" id="CHEBI:29105"/>
        <note>catalytic</note>
    </ligand>
</feature>
<comment type="cofactor">
    <cofactor evidence="9">
        <name>Zn(2+)</name>
        <dbReference type="ChEBI" id="CHEBI:29105"/>
    </cofactor>
    <text evidence="9">Binds 1 zinc ion per subunit.</text>
</comment>
<reference evidence="11 12" key="1">
    <citation type="submission" date="2024-03" db="EMBL/GenBank/DDBJ databases">
        <title>Aquirufa genome sequencing.</title>
        <authorList>
            <person name="Pitt A."/>
            <person name="Hahn M.W."/>
        </authorList>
    </citation>
    <scope>NUCLEOTIDE SEQUENCE [LARGE SCALE GENOMIC DNA]</scope>
    <source>
        <strain evidence="11 12">OSTEICH-129V</strain>
    </source>
</reference>
<evidence type="ECO:0000256" key="4">
    <source>
        <dbReference type="ARBA" id="ARBA00022801"/>
    </source>
</evidence>
<evidence type="ECO:0000256" key="3">
    <source>
        <dbReference type="ARBA" id="ARBA00022723"/>
    </source>
</evidence>
<keyword evidence="2 9" id="KW-0645">Protease</keyword>
<dbReference type="Pfam" id="PF01427">
    <property type="entry name" value="Peptidase_M15"/>
    <property type="match status" value="1"/>
</dbReference>
<keyword evidence="3 9" id="KW-0479">Metal-binding</keyword>
<evidence type="ECO:0000256" key="9">
    <source>
        <dbReference type="HAMAP-Rule" id="MF_01924"/>
    </source>
</evidence>
<comment type="similarity">
    <text evidence="9 10">Belongs to the peptidase M15D family.</text>
</comment>